<evidence type="ECO:0000313" key="12">
    <source>
        <dbReference type="EMBL" id="OXR41250.1"/>
    </source>
</evidence>
<keyword evidence="9" id="KW-0456">Lyase</keyword>
<dbReference type="InterPro" id="IPR032466">
    <property type="entry name" value="Metal_Hydrolase"/>
</dbReference>
<evidence type="ECO:0000256" key="9">
    <source>
        <dbReference type="ARBA" id="ARBA00023239"/>
    </source>
</evidence>
<dbReference type="GO" id="GO:0001760">
    <property type="term" value="F:aminocarboxymuconate-semialdehyde decarboxylase activity"/>
    <property type="evidence" value="ECO:0007669"/>
    <property type="project" value="UniProtKB-EC"/>
</dbReference>
<evidence type="ECO:0000256" key="5">
    <source>
        <dbReference type="ARBA" id="ARBA00021214"/>
    </source>
</evidence>
<keyword evidence="13" id="KW-1185">Reference proteome</keyword>
<evidence type="ECO:0000256" key="7">
    <source>
        <dbReference type="ARBA" id="ARBA00022793"/>
    </source>
</evidence>
<keyword evidence="8" id="KW-0862">Zinc</keyword>
<evidence type="ECO:0000313" key="13">
    <source>
        <dbReference type="Proteomes" id="UP000215506"/>
    </source>
</evidence>
<evidence type="ECO:0000256" key="4">
    <source>
        <dbReference type="ARBA" id="ARBA00012365"/>
    </source>
</evidence>
<dbReference type="GO" id="GO:0016787">
    <property type="term" value="F:hydrolase activity"/>
    <property type="evidence" value="ECO:0007669"/>
    <property type="project" value="InterPro"/>
</dbReference>
<feature type="domain" description="Amidohydrolase-related" evidence="11">
    <location>
        <begin position="14"/>
        <end position="310"/>
    </location>
</feature>
<dbReference type="Pfam" id="PF04909">
    <property type="entry name" value="Amidohydro_2"/>
    <property type="match status" value="1"/>
</dbReference>
<name>A0A231GXA4_9NOCA</name>
<dbReference type="PANTHER" id="PTHR21240:SF27">
    <property type="entry name" value="2-AMINO-3-CARBOXYMUCONATE-6-SEMIALDEHYDE DECARBOXYLASE"/>
    <property type="match status" value="1"/>
</dbReference>
<keyword evidence="7" id="KW-0210">Decarboxylase</keyword>
<evidence type="ECO:0000256" key="1">
    <source>
        <dbReference type="ARBA" id="ARBA00005079"/>
    </source>
</evidence>
<dbReference type="GO" id="GO:0005829">
    <property type="term" value="C:cytosol"/>
    <property type="evidence" value="ECO:0007669"/>
    <property type="project" value="TreeGrafter"/>
</dbReference>
<evidence type="ECO:0000259" key="11">
    <source>
        <dbReference type="Pfam" id="PF04909"/>
    </source>
</evidence>
<evidence type="ECO:0000256" key="8">
    <source>
        <dbReference type="ARBA" id="ARBA00022833"/>
    </source>
</evidence>
<evidence type="ECO:0000256" key="10">
    <source>
        <dbReference type="ARBA" id="ARBA00031120"/>
    </source>
</evidence>
<dbReference type="EC" id="4.1.1.45" evidence="4"/>
<comment type="similarity">
    <text evidence="2">Belongs to the metallo-dependent hydrolases superfamily. ACMSD family.</text>
</comment>
<dbReference type="Gene3D" id="3.20.20.140">
    <property type="entry name" value="Metal-dependent hydrolases"/>
    <property type="match status" value="1"/>
</dbReference>
<accession>A0A231GXA4</accession>
<dbReference type="InterPro" id="IPR032465">
    <property type="entry name" value="ACMSD"/>
</dbReference>
<reference evidence="12 13" key="1">
    <citation type="submission" date="2017-07" db="EMBL/GenBank/DDBJ databases">
        <title>First draft Genome Sequence of Nocardia cerradoensis isolated from human infection.</title>
        <authorList>
            <person name="Carrasco G."/>
        </authorList>
    </citation>
    <scope>NUCLEOTIDE SEQUENCE [LARGE SCALE GENOMIC DNA]</scope>
    <source>
        <strain evidence="12 13">CNM20130759</strain>
    </source>
</reference>
<proteinExistence type="inferred from homology"/>
<dbReference type="AlphaFoldDB" id="A0A231GXA4"/>
<dbReference type="RefSeq" id="WP_223273824.1">
    <property type="nucleotide sequence ID" value="NZ_NGAF01000021.1"/>
</dbReference>
<dbReference type="EMBL" id="NGAF01000021">
    <property type="protein sequence ID" value="OXR41250.1"/>
    <property type="molecule type" value="Genomic_DNA"/>
</dbReference>
<comment type="caution">
    <text evidence="12">The sequence shown here is derived from an EMBL/GenBank/DDBJ whole genome shotgun (WGS) entry which is preliminary data.</text>
</comment>
<evidence type="ECO:0000256" key="3">
    <source>
        <dbReference type="ARBA" id="ARBA00011245"/>
    </source>
</evidence>
<sequence>MDLTTKHTISTAGVDTHAHYYGLDLTERLPGLRDPRWPTLHRDARDGGSIMLGDRLFRKVRSVLWDIDERIGELDAANIGVQLISPVPVMLAYWADQTVGVACARATNDSIAAAVARSGGRLAGLGTVPLPHTAAAVEELERVIIELGLSGVEIGTRVAGQDLDSPGLVPFFEAAESLGAAVFVHPTDGGGGVIHRGGQPYDFGLGMITDTAVAATSLIFGGVLERFPKLRVALAHGCGTFPWAYPRLRLGAKIWLGANEDRVQELVRSLWVDSLVFDPAHLSLLVERFGSDHVMLGTDYPFIPGQLEGAAGFLRSAQTMAAIDAPTAHAIHAANGSAFLRAPTGIATCTTVFDAGGSPDE</sequence>
<organism evidence="12 13">
    <name type="scientific">Nocardia cerradoensis</name>
    <dbReference type="NCBI Taxonomy" id="85688"/>
    <lineage>
        <taxon>Bacteria</taxon>
        <taxon>Bacillati</taxon>
        <taxon>Actinomycetota</taxon>
        <taxon>Actinomycetes</taxon>
        <taxon>Mycobacteriales</taxon>
        <taxon>Nocardiaceae</taxon>
        <taxon>Nocardia</taxon>
    </lineage>
</organism>
<protein>
    <recommendedName>
        <fullName evidence="5">2-amino-3-carboxymuconate-6-semialdehyde decarboxylase</fullName>
        <ecNumber evidence="4">4.1.1.45</ecNumber>
    </recommendedName>
    <alternativeName>
        <fullName evidence="10">Picolinate carboxylase</fullName>
    </alternativeName>
</protein>
<dbReference type="Proteomes" id="UP000215506">
    <property type="component" value="Unassembled WGS sequence"/>
</dbReference>
<evidence type="ECO:0000256" key="2">
    <source>
        <dbReference type="ARBA" id="ARBA00005871"/>
    </source>
</evidence>
<evidence type="ECO:0000256" key="6">
    <source>
        <dbReference type="ARBA" id="ARBA00022723"/>
    </source>
</evidence>
<gene>
    <name evidence="12" type="ORF">B7C42_06648</name>
</gene>
<comment type="pathway">
    <text evidence="1">Secondary metabolite metabolism; quinolate metabolism.</text>
</comment>
<dbReference type="InterPro" id="IPR006680">
    <property type="entry name" value="Amidohydro-rel"/>
</dbReference>
<dbReference type="SUPFAM" id="SSF51556">
    <property type="entry name" value="Metallo-dependent hydrolases"/>
    <property type="match status" value="1"/>
</dbReference>
<dbReference type="PANTHER" id="PTHR21240">
    <property type="entry name" value="2-AMINO-3-CARBOXYLMUCONATE-6-SEMIALDEHYDE DECARBOXYLASE"/>
    <property type="match status" value="1"/>
</dbReference>
<dbReference type="GO" id="GO:0046872">
    <property type="term" value="F:metal ion binding"/>
    <property type="evidence" value="ECO:0007669"/>
    <property type="project" value="UniProtKB-KW"/>
</dbReference>
<comment type="subunit">
    <text evidence="3">Monomer.</text>
</comment>
<dbReference type="GO" id="GO:0019748">
    <property type="term" value="P:secondary metabolic process"/>
    <property type="evidence" value="ECO:0007669"/>
    <property type="project" value="TreeGrafter"/>
</dbReference>
<keyword evidence="6" id="KW-0479">Metal-binding</keyword>